<gene>
    <name evidence="2" type="ORF">NF865_02440</name>
</gene>
<evidence type="ECO:0000313" key="3">
    <source>
        <dbReference type="Proteomes" id="UP001055732"/>
    </source>
</evidence>
<organism evidence="2 3">
    <name type="scientific">Thermococcus aggregans</name>
    <dbReference type="NCBI Taxonomy" id="110163"/>
    <lineage>
        <taxon>Archaea</taxon>
        <taxon>Methanobacteriati</taxon>
        <taxon>Methanobacteriota</taxon>
        <taxon>Thermococci</taxon>
        <taxon>Thermococcales</taxon>
        <taxon>Thermococcaceae</taxon>
        <taxon>Thermococcus</taxon>
    </lineage>
</organism>
<keyword evidence="1" id="KW-0472">Membrane</keyword>
<feature type="transmembrane region" description="Helical" evidence="1">
    <location>
        <begin position="6"/>
        <end position="24"/>
    </location>
</feature>
<keyword evidence="3" id="KW-1185">Reference proteome</keyword>
<reference evidence="2" key="2">
    <citation type="submission" date="2022-06" db="EMBL/GenBank/DDBJ databases">
        <authorList>
            <person name="Park Y.-J."/>
        </authorList>
    </citation>
    <scope>NUCLEOTIDE SEQUENCE</scope>
    <source>
        <strain evidence="2">TY</strain>
    </source>
</reference>
<evidence type="ECO:0008006" key="4">
    <source>
        <dbReference type="Google" id="ProtNLM"/>
    </source>
</evidence>
<keyword evidence="1" id="KW-0812">Transmembrane</keyword>
<dbReference type="KEGG" id="tagg:NF865_02440"/>
<proteinExistence type="predicted"/>
<name>A0A9E7SPA4_THEAG</name>
<evidence type="ECO:0000313" key="2">
    <source>
        <dbReference type="EMBL" id="USS41095.1"/>
    </source>
</evidence>
<keyword evidence="1" id="KW-1133">Transmembrane helix</keyword>
<dbReference type="EMBL" id="CP099582">
    <property type="protein sequence ID" value="USS41095.1"/>
    <property type="molecule type" value="Genomic_DNA"/>
</dbReference>
<dbReference type="Proteomes" id="UP001055732">
    <property type="component" value="Chromosome"/>
</dbReference>
<accession>A0A9E7SPA4</accession>
<sequence length="228" mass="26030">MRRELLYVLVLASVIALGTLLIVYPKTSPGYSLAYFDNLTTPNYIIPNQTYEMSFVIESHERERTKYEFEVFINNHKIKSGEVVLEPQEKHSISFNFSVSEVEYEKITLETRTEKYLINGSIILGTHSSLNNASELGILLLDNNLTLNLAFPITGTPLHVSHVRNISEGNETLAEIIEYDLTEINETYILTRKYSKVKYVAEPVKVKVIVKSQNEEYPLLLTIPIKEG</sequence>
<protein>
    <recommendedName>
        <fullName evidence="4">DUF1616 domain-containing protein</fullName>
    </recommendedName>
</protein>
<dbReference type="RefSeq" id="WP_253305036.1">
    <property type="nucleotide sequence ID" value="NZ_CP099582.1"/>
</dbReference>
<reference evidence="2" key="1">
    <citation type="journal article" date="1998" name="Int. J. Syst. Bacteriol. 48 Pt">
        <title>Thermococcus guaymasensis sp. nov. and Thermococcus aggregans sp. nov., two novel thermophilic archaea isolated from the Guaymas Basin hydrothermal vent site.</title>
        <authorList>
            <person name="Canganella F."/>
            <person name="Jones W.J."/>
            <person name="Gambacorta A."/>
            <person name="Antranikian G."/>
        </authorList>
    </citation>
    <scope>NUCLEOTIDE SEQUENCE</scope>
    <source>
        <strain evidence="2">TY</strain>
    </source>
</reference>
<dbReference type="AlphaFoldDB" id="A0A9E7SPA4"/>
<evidence type="ECO:0000256" key="1">
    <source>
        <dbReference type="SAM" id="Phobius"/>
    </source>
</evidence>